<feature type="compositionally biased region" description="Low complexity" evidence="1">
    <location>
        <begin position="20"/>
        <end position="30"/>
    </location>
</feature>
<dbReference type="GO" id="GO:0031267">
    <property type="term" value="F:small GTPase binding"/>
    <property type="evidence" value="ECO:0007669"/>
    <property type="project" value="TreeGrafter"/>
</dbReference>
<gene>
    <name evidence="3" type="ORF">LPJ53_003956</name>
</gene>
<dbReference type="GO" id="GO:0005096">
    <property type="term" value="F:GTPase activator activity"/>
    <property type="evidence" value="ECO:0007669"/>
    <property type="project" value="TreeGrafter"/>
</dbReference>
<organism evidence="3 4">
    <name type="scientific">Coemansia erecta</name>
    <dbReference type="NCBI Taxonomy" id="147472"/>
    <lineage>
        <taxon>Eukaryota</taxon>
        <taxon>Fungi</taxon>
        <taxon>Fungi incertae sedis</taxon>
        <taxon>Zoopagomycota</taxon>
        <taxon>Kickxellomycotina</taxon>
        <taxon>Kickxellomycetes</taxon>
        <taxon>Kickxellales</taxon>
        <taxon>Kickxellaceae</taxon>
        <taxon>Coemansia</taxon>
    </lineage>
</organism>
<keyword evidence="4" id="KW-1185">Reference proteome</keyword>
<dbReference type="OrthoDB" id="294251at2759"/>
<dbReference type="SMART" id="SM00164">
    <property type="entry name" value="TBC"/>
    <property type="match status" value="1"/>
</dbReference>
<evidence type="ECO:0000313" key="4">
    <source>
        <dbReference type="Proteomes" id="UP001149813"/>
    </source>
</evidence>
<name>A0A9W8CS71_9FUNG</name>
<evidence type="ECO:0000313" key="3">
    <source>
        <dbReference type="EMBL" id="KAJ1721527.1"/>
    </source>
</evidence>
<feature type="region of interest" description="Disordered" evidence="1">
    <location>
        <begin position="1"/>
        <end position="85"/>
    </location>
</feature>
<dbReference type="PROSITE" id="PS50086">
    <property type="entry name" value="TBC_RABGAP"/>
    <property type="match status" value="1"/>
</dbReference>
<dbReference type="Gene3D" id="1.10.472.80">
    <property type="entry name" value="Ypt/Rab-GAP domain of gyp1p, domain 3"/>
    <property type="match status" value="1"/>
</dbReference>
<dbReference type="SUPFAM" id="SSF47923">
    <property type="entry name" value="Ypt/Rab-GAP domain of gyp1p"/>
    <property type="match status" value="2"/>
</dbReference>
<evidence type="ECO:0000259" key="2">
    <source>
        <dbReference type="PROSITE" id="PS50086"/>
    </source>
</evidence>
<dbReference type="AlphaFoldDB" id="A0A9W8CS71"/>
<feature type="compositionally biased region" description="Low complexity" evidence="1">
    <location>
        <begin position="64"/>
        <end position="76"/>
    </location>
</feature>
<proteinExistence type="predicted"/>
<dbReference type="InterPro" id="IPR050302">
    <property type="entry name" value="Rab_GAP_TBC_domain"/>
</dbReference>
<dbReference type="InterPro" id="IPR000195">
    <property type="entry name" value="Rab-GAP-TBC_dom"/>
</dbReference>
<dbReference type="InterPro" id="IPR035969">
    <property type="entry name" value="Rab-GAP_TBC_sf"/>
</dbReference>
<reference evidence="3" key="1">
    <citation type="submission" date="2022-07" db="EMBL/GenBank/DDBJ databases">
        <title>Phylogenomic reconstructions and comparative analyses of Kickxellomycotina fungi.</title>
        <authorList>
            <person name="Reynolds N.K."/>
            <person name="Stajich J.E."/>
            <person name="Barry K."/>
            <person name="Grigoriev I.V."/>
            <person name="Crous P."/>
            <person name="Smith M.E."/>
        </authorList>
    </citation>
    <scope>NUCLEOTIDE SEQUENCE</scope>
    <source>
        <strain evidence="3">NBRC 32514</strain>
    </source>
</reference>
<feature type="domain" description="Rab-GAP TBC" evidence="2">
    <location>
        <begin position="232"/>
        <end position="410"/>
    </location>
</feature>
<dbReference type="Pfam" id="PF00566">
    <property type="entry name" value="RabGAP-TBC"/>
    <property type="match status" value="1"/>
</dbReference>
<accession>A0A9W8CS71</accession>
<dbReference type="PANTHER" id="PTHR47219">
    <property type="entry name" value="RAB GTPASE-ACTIVATING PROTEIN 1-LIKE"/>
    <property type="match status" value="1"/>
</dbReference>
<sequence>MRSAGDLSRHSPRASTSLARRPSLPALSTSPPSPRACPDAKPARNRLCRPPSIPTTSAAQPHLPSSSSSSSSSSSPAPAPAPRPGALQLRRRQNLADSSALSIGTLGKHTLHLALPSIFLALTPTSAAGTLSPACTSFAHAEVSTAVSPGCWSGGVAPLMTAPASSASVAWMSPATATAHGMLCRLAGVARSPVGEKQQHLSDAEWAGLFEQARADDGEARARLCRLVRAGGVPGEMRRALWVGLAEAVEIEVKQAAAGPAVEAIDLDVLRTSDDPRVVAGLRHVLHAYYHACPATGYCQGMDKIAHALLRLLGTQGASPDTHSALSLFHLLLDRILPPTMFRAPLARLMDDQRVLAQLVARRLPRLAQHLGRLDVALAPVTFSWFATLFAGHLEDALLGRLWDVVLVERSYGAVFEAALAVLAFVEEEVVACVVGAQVYTVLQGACRRAGEAGEAAFARWAFAEDARARVMASEIEIIRCELGITG</sequence>
<dbReference type="Proteomes" id="UP001149813">
    <property type="component" value="Unassembled WGS sequence"/>
</dbReference>
<evidence type="ECO:0000256" key="1">
    <source>
        <dbReference type="SAM" id="MobiDB-lite"/>
    </source>
</evidence>
<dbReference type="PANTHER" id="PTHR47219:SF20">
    <property type="entry name" value="TBC1 DOMAIN FAMILY MEMBER 2B"/>
    <property type="match status" value="1"/>
</dbReference>
<comment type="caution">
    <text evidence="3">The sequence shown here is derived from an EMBL/GenBank/DDBJ whole genome shotgun (WGS) entry which is preliminary data.</text>
</comment>
<dbReference type="Gene3D" id="1.10.8.270">
    <property type="entry name" value="putative rabgap domain of human tbc1 domain family member 14 like domains"/>
    <property type="match status" value="1"/>
</dbReference>
<dbReference type="EMBL" id="JANBOJ010000165">
    <property type="protein sequence ID" value="KAJ1721527.1"/>
    <property type="molecule type" value="Genomic_DNA"/>
</dbReference>
<protein>
    <recommendedName>
        <fullName evidence="2">Rab-GAP TBC domain-containing protein</fullName>
    </recommendedName>
</protein>